<keyword evidence="2" id="KW-1185">Reference proteome</keyword>
<accession>A0AA88UT44</accession>
<organism evidence="1 2">
    <name type="scientific">Escallonia rubra</name>
    <dbReference type="NCBI Taxonomy" id="112253"/>
    <lineage>
        <taxon>Eukaryota</taxon>
        <taxon>Viridiplantae</taxon>
        <taxon>Streptophyta</taxon>
        <taxon>Embryophyta</taxon>
        <taxon>Tracheophyta</taxon>
        <taxon>Spermatophyta</taxon>
        <taxon>Magnoliopsida</taxon>
        <taxon>eudicotyledons</taxon>
        <taxon>Gunneridae</taxon>
        <taxon>Pentapetalae</taxon>
        <taxon>asterids</taxon>
        <taxon>campanulids</taxon>
        <taxon>Escalloniales</taxon>
        <taxon>Escalloniaceae</taxon>
        <taxon>Escallonia</taxon>
    </lineage>
</organism>
<proteinExistence type="predicted"/>
<reference evidence="1" key="1">
    <citation type="submission" date="2022-12" db="EMBL/GenBank/DDBJ databases">
        <title>Draft genome assemblies for two species of Escallonia (Escalloniales).</title>
        <authorList>
            <person name="Chanderbali A."/>
            <person name="Dervinis C."/>
            <person name="Anghel I."/>
            <person name="Soltis D."/>
            <person name="Soltis P."/>
            <person name="Zapata F."/>
        </authorList>
    </citation>
    <scope>NUCLEOTIDE SEQUENCE</scope>
    <source>
        <strain evidence="1">UCBG92.1500</strain>
        <tissue evidence="1">Leaf</tissue>
    </source>
</reference>
<protein>
    <submittedName>
        <fullName evidence="1">Uncharacterized protein</fullName>
    </submittedName>
</protein>
<evidence type="ECO:0000313" key="1">
    <source>
        <dbReference type="EMBL" id="KAK2992188.1"/>
    </source>
</evidence>
<name>A0AA88UT44_9ASTE</name>
<dbReference type="EMBL" id="JAVXUO010000425">
    <property type="protein sequence ID" value="KAK2992188.1"/>
    <property type="molecule type" value="Genomic_DNA"/>
</dbReference>
<sequence length="128" mass="14233">MVSCLGLEMLDGCVIFSSDPKLKAGTSPMVDIVRCSHIGMVCVPEDAADRPIHRIHCMGRIFQQLRESGRSKRCDAGQDAALYHSIKQWQNQAGSHSDGGEEYWNLPDAASRICKLWKNIGSCKLQRD</sequence>
<evidence type="ECO:0000313" key="2">
    <source>
        <dbReference type="Proteomes" id="UP001187471"/>
    </source>
</evidence>
<gene>
    <name evidence="1" type="ORF">RJ640_005675</name>
</gene>
<comment type="caution">
    <text evidence="1">The sequence shown here is derived from an EMBL/GenBank/DDBJ whole genome shotgun (WGS) entry which is preliminary data.</text>
</comment>
<dbReference type="AlphaFoldDB" id="A0AA88UT44"/>
<dbReference type="Proteomes" id="UP001187471">
    <property type="component" value="Unassembled WGS sequence"/>
</dbReference>